<dbReference type="Proteomes" id="UP001529510">
    <property type="component" value="Unassembled WGS sequence"/>
</dbReference>
<keyword evidence="2" id="KW-0732">Signal</keyword>
<dbReference type="AlphaFoldDB" id="A0ABD0PG93"/>
<proteinExistence type="predicted"/>
<dbReference type="EMBL" id="JAMKFB020000016">
    <property type="protein sequence ID" value="KAL0173084.1"/>
    <property type="molecule type" value="Genomic_DNA"/>
</dbReference>
<evidence type="ECO:0000313" key="3">
    <source>
        <dbReference type="EMBL" id="KAL0173084.1"/>
    </source>
</evidence>
<name>A0ABD0PG93_CIRMR</name>
<feature type="region of interest" description="Disordered" evidence="1">
    <location>
        <begin position="20"/>
        <end position="53"/>
    </location>
</feature>
<organism evidence="3 4">
    <name type="scientific">Cirrhinus mrigala</name>
    <name type="common">Mrigala</name>
    <dbReference type="NCBI Taxonomy" id="683832"/>
    <lineage>
        <taxon>Eukaryota</taxon>
        <taxon>Metazoa</taxon>
        <taxon>Chordata</taxon>
        <taxon>Craniata</taxon>
        <taxon>Vertebrata</taxon>
        <taxon>Euteleostomi</taxon>
        <taxon>Actinopterygii</taxon>
        <taxon>Neopterygii</taxon>
        <taxon>Teleostei</taxon>
        <taxon>Ostariophysi</taxon>
        <taxon>Cypriniformes</taxon>
        <taxon>Cyprinidae</taxon>
        <taxon>Labeoninae</taxon>
        <taxon>Labeonini</taxon>
        <taxon>Cirrhinus</taxon>
    </lineage>
</organism>
<feature type="signal peptide" evidence="2">
    <location>
        <begin position="1"/>
        <end position="23"/>
    </location>
</feature>
<evidence type="ECO:0000256" key="2">
    <source>
        <dbReference type="SAM" id="SignalP"/>
    </source>
</evidence>
<reference evidence="3 4" key="1">
    <citation type="submission" date="2024-05" db="EMBL/GenBank/DDBJ databases">
        <title>Genome sequencing and assembly of Indian major carp, Cirrhinus mrigala (Hamilton, 1822).</title>
        <authorList>
            <person name="Mohindra V."/>
            <person name="Chowdhury L.M."/>
            <person name="Lal K."/>
            <person name="Jena J.K."/>
        </authorList>
    </citation>
    <scope>NUCLEOTIDE SEQUENCE [LARGE SCALE GENOMIC DNA]</scope>
    <source>
        <strain evidence="3">CM1030</strain>
        <tissue evidence="3">Blood</tissue>
    </source>
</reference>
<protein>
    <submittedName>
        <fullName evidence="3">Uncharacterized protein</fullName>
    </submittedName>
</protein>
<comment type="caution">
    <text evidence="3">The sequence shown here is derived from an EMBL/GenBank/DDBJ whole genome shotgun (WGS) entry which is preliminary data.</text>
</comment>
<evidence type="ECO:0000256" key="1">
    <source>
        <dbReference type="SAM" id="MobiDB-lite"/>
    </source>
</evidence>
<gene>
    <name evidence="3" type="ORF">M9458_033395</name>
</gene>
<feature type="non-terminal residue" evidence="3">
    <location>
        <position position="71"/>
    </location>
</feature>
<keyword evidence="4" id="KW-1185">Reference proteome</keyword>
<feature type="compositionally biased region" description="Basic residues" evidence="1">
    <location>
        <begin position="28"/>
        <end position="41"/>
    </location>
</feature>
<sequence length="71" mass="7555">MGSWVLSLSLLVTQGTLLRPSSSAPAAARRKNRQPLRRRANRSGAAPPAAQGPAELKASYEIASLTRAAWN</sequence>
<feature type="chain" id="PRO_5044750151" evidence="2">
    <location>
        <begin position="24"/>
        <end position="71"/>
    </location>
</feature>
<evidence type="ECO:0000313" key="4">
    <source>
        <dbReference type="Proteomes" id="UP001529510"/>
    </source>
</evidence>
<feature type="compositionally biased region" description="Low complexity" evidence="1">
    <location>
        <begin position="44"/>
        <end position="53"/>
    </location>
</feature>
<accession>A0ABD0PG93</accession>